<dbReference type="PROSITE" id="PS51375">
    <property type="entry name" value="PPR"/>
    <property type="match status" value="10"/>
</dbReference>
<dbReference type="Proteomes" id="UP001642360">
    <property type="component" value="Unassembled WGS sequence"/>
</dbReference>
<keyword evidence="1" id="KW-0677">Repeat</keyword>
<evidence type="ECO:0000256" key="1">
    <source>
        <dbReference type="ARBA" id="ARBA00022737"/>
    </source>
</evidence>
<evidence type="ECO:0000256" key="2">
    <source>
        <dbReference type="PROSITE-ProRule" id="PRU00708"/>
    </source>
</evidence>
<evidence type="ECO:0008006" key="5">
    <source>
        <dbReference type="Google" id="ProtNLM"/>
    </source>
</evidence>
<proteinExistence type="predicted"/>
<organism evidence="3 4">
    <name type="scientific">Ilex paraguariensis</name>
    <name type="common">yerba mate</name>
    <dbReference type="NCBI Taxonomy" id="185542"/>
    <lineage>
        <taxon>Eukaryota</taxon>
        <taxon>Viridiplantae</taxon>
        <taxon>Streptophyta</taxon>
        <taxon>Embryophyta</taxon>
        <taxon>Tracheophyta</taxon>
        <taxon>Spermatophyta</taxon>
        <taxon>Magnoliopsida</taxon>
        <taxon>eudicotyledons</taxon>
        <taxon>Gunneridae</taxon>
        <taxon>Pentapetalae</taxon>
        <taxon>asterids</taxon>
        <taxon>campanulids</taxon>
        <taxon>Aquifoliales</taxon>
        <taxon>Aquifoliaceae</taxon>
        <taxon>Ilex</taxon>
    </lineage>
</organism>
<dbReference type="InterPro" id="IPR011990">
    <property type="entry name" value="TPR-like_helical_dom_sf"/>
</dbReference>
<evidence type="ECO:0000313" key="4">
    <source>
        <dbReference type="Proteomes" id="UP001642360"/>
    </source>
</evidence>
<keyword evidence="4" id="KW-1185">Reference proteome</keyword>
<dbReference type="AlphaFoldDB" id="A0ABC8T3G0"/>
<feature type="repeat" description="PPR" evidence="2">
    <location>
        <begin position="374"/>
        <end position="408"/>
    </location>
</feature>
<comment type="caution">
    <text evidence="3">The sequence shown here is derived from an EMBL/GenBank/DDBJ whole genome shotgun (WGS) entry which is preliminary data.</text>
</comment>
<feature type="repeat" description="PPR" evidence="2">
    <location>
        <begin position="445"/>
        <end position="479"/>
    </location>
</feature>
<dbReference type="PANTHER" id="PTHR47932:SF44">
    <property type="entry name" value="MIOREX COMPLEX COMPONENT 1"/>
    <property type="match status" value="1"/>
</dbReference>
<dbReference type="Pfam" id="PF13041">
    <property type="entry name" value="PPR_2"/>
    <property type="match status" value="3"/>
</dbReference>
<sequence length="600" mass="67302">MVEVLTCSLAITIALNGYNYKHQTYGPRSNGFKTPSGCFPCCPYLRLERKSNSRNSKVYGLNIVSMSEAWYTWFGVTQTRMPMVDTDNPQIISHKVTRVEFELSGEEDDPLVQIGGAEEISSLNSLEQKDSSVQIAVVDQASRGSKGMVTMKKSRLHFLEERNEELFSKRILRLSRSNKVRSALELYRSMEFSGLRPNLHSCNSLLSCLLRNGMLEDALSIFEIMKASGVTTGHTYSLILKAIANARGCDAALDLFEELEGKSIHKDFDVVVYNTLISVSGKMNNWVQAQKIWRNLKENGHMGTPVTYRLLVCIFTRCGQNELALDAYHEMIQHKLKPGDDEMQAVIGACTKEGKWHLALSIFQNMLNSGLKPNLTACNALINSLGKAGEVKLAFEVYGHVKSVGHAPDAYTWNALLGALYRANQHADALRLFESIQKGQKSALNLHLYNTILMSCQRLGLWDRALQLLWQMETSGLSISTASYNIVIGTCEAARRPKVALQVYEHMVHQKHTPDTFTLLSLIRGCVWGSLWNEVEEILNVAPNESLYNAAIQGMCLRGKINSARKLYMKMRESGLKADGKTWALMLQNLSIDSVKQRNR</sequence>
<dbReference type="InterPro" id="IPR002885">
    <property type="entry name" value="PPR_rpt"/>
</dbReference>
<dbReference type="NCBIfam" id="TIGR00756">
    <property type="entry name" value="PPR"/>
    <property type="match status" value="5"/>
</dbReference>
<reference evidence="3 4" key="1">
    <citation type="submission" date="2024-02" db="EMBL/GenBank/DDBJ databases">
        <authorList>
            <person name="Vignale AGUSTIN F."/>
            <person name="Sosa J E."/>
            <person name="Modenutti C."/>
        </authorList>
    </citation>
    <scope>NUCLEOTIDE SEQUENCE [LARGE SCALE GENOMIC DNA]</scope>
</reference>
<feature type="repeat" description="PPR" evidence="2">
    <location>
        <begin position="269"/>
        <end position="303"/>
    </location>
</feature>
<dbReference type="Gene3D" id="1.25.40.10">
    <property type="entry name" value="Tetratricopeptide repeat domain"/>
    <property type="match status" value="4"/>
</dbReference>
<feature type="repeat" description="PPR" evidence="2">
    <location>
        <begin position="544"/>
        <end position="578"/>
    </location>
</feature>
<feature type="repeat" description="PPR" evidence="2">
    <location>
        <begin position="304"/>
        <end position="338"/>
    </location>
</feature>
<dbReference type="PANTHER" id="PTHR47932">
    <property type="entry name" value="ATPASE EXPRESSION PROTEIN 3"/>
    <property type="match status" value="1"/>
</dbReference>
<feature type="repeat" description="PPR" evidence="2">
    <location>
        <begin position="339"/>
        <end position="373"/>
    </location>
</feature>
<feature type="repeat" description="PPR" evidence="2">
    <location>
        <begin position="409"/>
        <end position="443"/>
    </location>
</feature>
<dbReference type="SUPFAM" id="SSF81901">
    <property type="entry name" value="HCP-like"/>
    <property type="match status" value="1"/>
</dbReference>
<protein>
    <recommendedName>
        <fullName evidence="5">Pentatricopeptide repeat-containing protein</fullName>
    </recommendedName>
</protein>
<dbReference type="Pfam" id="PF01535">
    <property type="entry name" value="PPR"/>
    <property type="match status" value="3"/>
</dbReference>
<accession>A0ABC8T3G0</accession>
<name>A0ABC8T3G0_9AQUA</name>
<dbReference type="Pfam" id="PF13812">
    <property type="entry name" value="PPR_3"/>
    <property type="match status" value="1"/>
</dbReference>
<feature type="repeat" description="PPR" evidence="2">
    <location>
        <begin position="480"/>
        <end position="514"/>
    </location>
</feature>
<dbReference type="EMBL" id="CAUOFW020004122">
    <property type="protein sequence ID" value="CAK9163966.1"/>
    <property type="molecule type" value="Genomic_DNA"/>
</dbReference>
<gene>
    <name evidence="3" type="ORF">ILEXP_LOCUS33036</name>
</gene>
<feature type="repeat" description="PPR" evidence="2">
    <location>
        <begin position="198"/>
        <end position="232"/>
    </location>
</feature>
<evidence type="ECO:0000313" key="3">
    <source>
        <dbReference type="EMBL" id="CAK9163966.1"/>
    </source>
</evidence>
<feature type="repeat" description="PPR" evidence="2">
    <location>
        <begin position="163"/>
        <end position="197"/>
    </location>
</feature>